<dbReference type="SMART" id="SM00756">
    <property type="entry name" value="VKc"/>
    <property type="match status" value="1"/>
</dbReference>
<evidence type="ECO:0000256" key="8">
    <source>
        <dbReference type="ARBA" id="ARBA00023157"/>
    </source>
</evidence>
<comment type="similarity">
    <text evidence="2">Belongs to the VKOR family.</text>
</comment>
<evidence type="ECO:0000256" key="1">
    <source>
        <dbReference type="ARBA" id="ARBA00004141"/>
    </source>
</evidence>
<name>A0A7W3JI62_9MICO</name>
<evidence type="ECO:0000259" key="11">
    <source>
        <dbReference type="SMART" id="SM00756"/>
    </source>
</evidence>
<dbReference type="GO" id="GO:0016491">
    <property type="term" value="F:oxidoreductase activity"/>
    <property type="evidence" value="ECO:0007669"/>
    <property type="project" value="UniProtKB-KW"/>
</dbReference>
<evidence type="ECO:0000256" key="5">
    <source>
        <dbReference type="ARBA" id="ARBA00022989"/>
    </source>
</evidence>
<dbReference type="Proteomes" id="UP000522688">
    <property type="component" value="Unassembled WGS sequence"/>
</dbReference>
<dbReference type="Proteomes" id="UP000321154">
    <property type="component" value="Unassembled WGS sequence"/>
</dbReference>
<evidence type="ECO:0000256" key="9">
    <source>
        <dbReference type="ARBA" id="ARBA00023284"/>
    </source>
</evidence>
<protein>
    <submittedName>
        <fullName evidence="12 13">Membrane protein</fullName>
    </submittedName>
</protein>
<feature type="transmembrane region" description="Helical" evidence="10">
    <location>
        <begin position="21"/>
        <end position="40"/>
    </location>
</feature>
<keyword evidence="5 10" id="KW-1133">Transmembrane helix</keyword>
<evidence type="ECO:0000256" key="6">
    <source>
        <dbReference type="ARBA" id="ARBA00023002"/>
    </source>
</evidence>
<accession>A0A7W3JI62</accession>
<keyword evidence="6" id="KW-0560">Oxidoreductase</keyword>
<dbReference type="InterPro" id="IPR012932">
    <property type="entry name" value="VKOR"/>
</dbReference>
<evidence type="ECO:0000313" key="13">
    <source>
        <dbReference type="EMBL" id="MBA8813317.1"/>
    </source>
</evidence>
<comment type="caution">
    <text evidence="13">The sequence shown here is derived from an EMBL/GenBank/DDBJ whole genome shotgun (WGS) entry which is preliminary data.</text>
</comment>
<keyword evidence="9" id="KW-0676">Redox-active center</keyword>
<reference evidence="13 15" key="2">
    <citation type="submission" date="2020-07" db="EMBL/GenBank/DDBJ databases">
        <title>Sequencing the genomes of 1000 actinobacteria strains.</title>
        <authorList>
            <person name="Klenk H.-P."/>
        </authorList>
    </citation>
    <scope>NUCLEOTIDE SEQUENCE [LARGE SCALE GENOMIC DNA]</scope>
    <source>
        <strain evidence="13 15">DSM 10309</strain>
    </source>
</reference>
<dbReference type="Pfam" id="PF07884">
    <property type="entry name" value="VKOR"/>
    <property type="match status" value="1"/>
</dbReference>
<dbReference type="EMBL" id="BJUV01000035">
    <property type="protein sequence ID" value="GEK84378.1"/>
    <property type="molecule type" value="Genomic_DNA"/>
</dbReference>
<keyword evidence="7 10" id="KW-0472">Membrane</keyword>
<dbReference type="GO" id="GO:0016020">
    <property type="term" value="C:membrane"/>
    <property type="evidence" value="ECO:0007669"/>
    <property type="project" value="UniProtKB-SubCell"/>
</dbReference>
<evidence type="ECO:0000313" key="12">
    <source>
        <dbReference type="EMBL" id="GEK84378.1"/>
    </source>
</evidence>
<keyword evidence="4" id="KW-0874">Quinone</keyword>
<proteinExistence type="inferred from homology"/>
<evidence type="ECO:0000313" key="15">
    <source>
        <dbReference type="Proteomes" id="UP000522688"/>
    </source>
</evidence>
<evidence type="ECO:0000256" key="4">
    <source>
        <dbReference type="ARBA" id="ARBA00022719"/>
    </source>
</evidence>
<organism evidence="13 15">
    <name type="scientific">Frigoribacterium faeni</name>
    <dbReference type="NCBI Taxonomy" id="145483"/>
    <lineage>
        <taxon>Bacteria</taxon>
        <taxon>Bacillati</taxon>
        <taxon>Actinomycetota</taxon>
        <taxon>Actinomycetes</taxon>
        <taxon>Micrococcales</taxon>
        <taxon>Microbacteriaceae</taxon>
        <taxon>Frigoribacterium</taxon>
    </lineage>
</organism>
<dbReference type="AlphaFoldDB" id="A0A7W3JI62"/>
<feature type="transmembrane region" description="Helical" evidence="10">
    <location>
        <begin position="181"/>
        <end position="203"/>
    </location>
</feature>
<keyword evidence="8" id="KW-1015">Disulfide bond</keyword>
<evidence type="ECO:0000313" key="14">
    <source>
        <dbReference type="Proteomes" id="UP000321154"/>
    </source>
</evidence>
<sequence length="209" mass="22561">MTTAETSERTLPTGRTPVVTALLLIVAGAVGLLGAFALTIDKFTLLENPTEALGCDVNPFVGCSPVINSWQASLFGFPNPILGLIGFVAPIAVGVALLAGARFARWFWIAFTAGTFLAWVFVTWLFTQTVFVIGALCPWCMLVWSVTIPLFWVFTVWGLARGVTAPDGSGVQRTAARLLPYSWVLPVVNYIVVATVIVVRFPLLLPTLF</sequence>
<dbReference type="CDD" id="cd12922">
    <property type="entry name" value="VKOR_5"/>
    <property type="match status" value="1"/>
</dbReference>
<evidence type="ECO:0000256" key="7">
    <source>
        <dbReference type="ARBA" id="ARBA00023136"/>
    </source>
</evidence>
<comment type="subcellular location">
    <subcellularLocation>
        <location evidence="1">Membrane</location>
        <topology evidence="1">Multi-pass membrane protein</topology>
    </subcellularLocation>
</comment>
<dbReference type="RefSeq" id="WP_244289850.1">
    <property type="nucleotide sequence ID" value="NZ_BAAAHR010000001.1"/>
</dbReference>
<dbReference type="EMBL" id="JACGWW010000002">
    <property type="protein sequence ID" value="MBA8813317.1"/>
    <property type="molecule type" value="Genomic_DNA"/>
</dbReference>
<keyword evidence="14" id="KW-1185">Reference proteome</keyword>
<feature type="domain" description="Vitamin K epoxide reductase" evidence="11">
    <location>
        <begin position="17"/>
        <end position="158"/>
    </location>
</feature>
<feature type="transmembrane region" description="Helical" evidence="10">
    <location>
        <begin position="132"/>
        <end position="160"/>
    </location>
</feature>
<reference evidence="12 14" key="1">
    <citation type="submission" date="2019-07" db="EMBL/GenBank/DDBJ databases">
        <title>Whole genome shotgun sequence of Frigoribacterium faeni NBRC 103066.</title>
        <authorList>
            <person name="Hosoyama A."/>
            <person name="Uohara A."/>
            <person name="Ohji S."/>
            <person name="Ichikawa N."/>
        </authorList>
    </citation>
    <scope>NUCLEOTIDE SEQUENCE [LARGE SCALE GENOMIC DNA]</scope>
    <source>
        <strain evidence="12 14">NBRC 103066</strain>
    </source>
</reference>
<feature type="transmembrane region" description="Helical" evidence="10">
    <location>
        <begin position="106"/>
        <end position="126"/>
    </location>
</feature>
<keyword evidence="3 10" id="KW-0812">Transmembrane</keyword>
<evidence type="ECO:0000256" key="3">
    <source>
        <dbReference type="ARBA" id="ARBA00022692"/>
    </source>
</evidence>
<dbReference type="Gene3D" id="1.20.1440.130">
    <property type="entry name" value="VKOR domain"/>
    <property type="match status" value="1"/>
</dbReference>
<dbReference type="GO" id="GO:0048038">
    <property type="term" value="F:quinone binding"/>
    <property type="evidence" value="ECO:0007669"/>
    <property type="project" value="UniProtKB-KW"/>
</dbReference>
<feature type="transmembrane region" description="Helical" evidence="10">
    <location>
        <begin position="81"/>
        <end position="99"/>
    </location>
</feature>
<dbReference type="InterPro" id="IPR041714">
    <property type="entry name" value="VKOR_Actinobacteria"/>
</dbReference>
<dbReference type="InterPro" id="IPR038354">
    <property type="entry name" value="VKOR_sf"/>
</dbReference>
<evidence type="ECO:0000256" key="2">
    <source>
        <dbReference type="ARBA" id="ARBA00006214"/>
    </source>
</evidence>
<evidence type="ECO:0000256" key="10">
    <source>
        <dbReference type="SAM" id="Phobius"/>
    </source>
</evidence>
<gene>
    <name evidence="13" type="ORF">FB463_001566</name>
    <name evidence="12" type="ORF">FFA01_26870</name>
</gene>